<dbReference type="RefSeq" id="WP_118412457.1">
    <property type="nucleotide sequence ID" value="NZ_QRPI01000004.1"/>
</dbReference>
<comment type="caution">
    <text evidence="2">The sequence shown here is derived from an EMBL/GenBank/DDBJ whole genome shotgun (WGS) entry which is preliminary data.</text>
</comment>
<dbReference type="AlphaFoldDB" id="A0A3R6GFG3"/>
<accession>A0A3R6GFG3</accession>
<dbReference type="Proteomes" id="UP000283586">
    <property type="component" value="Unassembled WGS sequence"/>
</dbReference>
<sequence>MRAVSIYTVTSIKGRWERDGYVGYCLEYYPPGKSLPEIRKHIEPVKSMNANRAEMEALIRAFTRMREKCELSIYTDSEYLYNGFAGREDVTRWIKSGWITTRGQPVKNKDKWLELIKGKQGHLCSFYLKQPNAYTKELIEEMERREK</sequence>
<dbReference type="Pfam" id="PF00075">
    <property type="entry name" value="RNase_H"/>
    <property type="match status" value="1"/>
</dbReference>
<reference evidence="2 3" key="1">
    <citation type="submission" date="2018-08" db="EMBL/GenBank/DDBJ databases">
        <title>A genome reference for cultivated species of the human gut microbiota.</title>
        <authorList>
            <person name="Zou Y."/>
            <person name="Xue W."/>
            <person name="Luo G."/>
        </authorList>
    </citation>
    <scope>NUCLEOTIDE SEQUENCE [LARGE SCALE GENOMIC DNA]</scope>
    <source>
        <strain evidence="2 3">AF31-21AC</strain>
    </source>
</reference>
<protein>
    <recommendedName>
        <fullName evidence="1">RNase H type-1 domain-containing protein</fullName>
    </recommendedName>
</protein>
<dbReference type="EMBL" id="QRQN01000013">
    <property type="protein sequence ID" value="RHN07216.1"/>
    <property type="molecule type" value="Genomic_DNA"/>
</dbReference>
<evidence type="ECO:0000313" key="3">
    <source>
        <dbReference type="Proteomes" id="UP000283586"/>
    </source>
</evidence>
<dbReference type="GO" id="GO:0004523">
    <property type="term" value="F:RNA-DNA hybrid ribonuclease activity"/>
    <property type="evidence" value="ECO:0007669"/>
    <property type="project" value="InterPro"/>
</dbReference>
<dbReference type="Gene3D" id="3.30.420.10">
    <property type="entry name" value="Ribonuclease H-like superfamily/Ribonuclease H"/>
    <property type="match status" value="1"/>
</dbReference>
<dbReference type="InterPro" id="IPR002156">
    <property type="entry name" value="RNaseH_domain"/>
</dbReference>
<proteinExistence type="predicted"/>
<dbReference type="PROSITE" id="PS50879">
    <property type="entry name" value="RNASE_H_1"/>
    <property type="match status" value="1"/>
</dbReference>
<gene>
    <name evidence="2" type="ORF">DWZ31_11605</name>
</gene>
<dbReference type="InterPro" id="IPR036397">
    <property type="entry name" value="RNaseH_sf"/>
</dbReference>
<dbReference type="GO" id="GO:0003676">
    <property type="term" value="F:nucleic acid binding"/>
    <property type="evidence" value="ECO:0007669"/>
    <property type="project" value="InterPro"/>
</dbReference>
<dbReference type="InterPro" id="IPR012337">
    <property type="entry name" value="RNaseH-like_sf"/>
</dbReference>
<feature type="domain" description="RNase H type-1" evidence="1">
    <location>
        <begin position="1"/>
        <end position="147"/>
    </location>
</feature>
<name>A0A3R6GFG3_9FIRM</name>
<evidence type="ECO:0000259" key="1">
    <source>
        <dbReference type="PROSITE" id="PS50879"/>
    </source>
</evidence>
<dbReference type="SUPFAM" id="SSF53098">
    <property type="entry name" value="Ribonuclease H-like"/>
    <property type="match status" value="1"/>
</dbReference>
<evidence type="ECO:0000313" key="2">
    <source>
        <dbReference type="EMBL" id="RHN07216.1"/>
    </source>
</evidence>
<organism evidence="2 3">
    <name type="scientific">Roseburia intestinalis</name>
    <dbReference type="NCBI Taxonomy" id="166486"/>
    <lineage>
        <taxon>Bacteria</taxon>
        <taxon>Bacillati</taxon>
        <taxon>Bacillota</taxon>
        <taxon>Clostridia</taxon>
        <taxon>Lachnospirales</taxon>
        <taxon>Lachnospiraceae</taxon>
        <taxon>Roseburia</taxon>
    </lineage>
</organism>